<keyword evidence="4" id="KW-1185">Reference proteome</keyword>
<accession>A0A3L7ASM1</accession>
<protein>
    <submittedName>
        <fullName evidence="3">Uncharacterized protein</fullName>
    </submittedName>
</protein>
<feature type="transmembrane region" description="Helical" evidence="2">
    <location>
        <begin position="146"/>
        <end position="164"/>
    </location>
</feature>
<sequence>MFMPEISAPGFASRATPGDTGSGPLDLVPDPRELARFDREVALRAAAIAALAAVVLAGALIGLDLFLVEPNAPFPDNAGNTIVLIPATVLGAIISVWGARSVERRRGGFTPLVPLTTLALGLAVSTPYLVLPVVTTVGAGHPSRRAIVSLVIAVVIWTLVGLAYRRATRLPDTATRRIAGRSILVLVALLVAALLCTTLAAPMSFYAFLLLTPGYAIAPFLFVGLFAWAGILAGRDRRGAVPGLAVRTFASGTLIFLALLCGAAAWVGFQRVATRELVGLDLIDTTPATVPLIDLSPVRMLALIVLVAALLALLARRTAGTAAFLVMSALLALIIVPLSFHTEPSARQSAPAMFSAGSAPGVYDEQSTPAPSADPENISGSRSSVLSEAQSKPGTERHYDEAQVADGTLVPGIDPDDLHTRFADLVQSSARAVDPAADPKPDIQTVSCAEGKGVSYVWNSDTLSAGADNLRANALALVKVGQVWNAAGHNLHVFKVDHLYGVRSNVGIGQNLRAQQLYDHVLLGMSSICVSAR</sequence>
<proteinExistence type="predicted"/>
<gene>
    <name evidence="3" type="ORF">D9V34_07775</name>
</gene>
<dbReference type="AlphaFoldDB" id="A0A3L7ASM1"/>
<feature type="transmembrane region" description="Helical" evidence="2">
    <location>
        <begin position="81"/>
        <end position="100"/>
    </location>
</feature>
<feature type="transmembrane region" description="Helical" evidence="2">
    <location>
        <begin position="184"/>
        <end position="209"/>
    </location>
</feature>
<feature type="transmembrane region" description="Helical" evidence="2">
    <location>
        <begin position="322"/>
        <end position="340"/>
    </location>
</feature>
<feature type="transmembrane region" description="Helical" evidence="2">
    <location>
        <begin position="41"/>
        <end position="61"/>
    </location>
</feature>
<keyword evidence="2" id="KW-0472">Membrane</keyword>
<feature type="transmembrane region" description="Helical" evidence="2">
    <location>
        <begin position="215"/>
        <end position="234"/>
    </location>
</feature>
<keyword evidence="2" id="KW-0812">Transmembrane</keyword>
<evidence type="ECO:0000256" key="2">
    <source>
        <dbReference type="SAM" id="Phobius"/>
    </source>
</evidence>
<name>A0A3L7ASM1_9MICO</name>
<feature type="compositionally biased region" description="Polar residues" evidence="1">
    <location>
        <begin position="378"/>
        <end position="393"/>
    </location>
</feature>
<feature type="region of interest" description="Disordered" evidence="1">
    <location>
        <begin position="1"/>
        <end position="27"/>
    </location>
</feature>
<evidence type="ECO:0000256" key="1">
    <source>
        <dbReference type="SAM" id="MobiDB-lite"/>
    </source>
</evidence>
<reference evidence="3 4" key="1">
    <citation type="submission" date="2018-10" db="EMBL/GenBank/DDBJ databases">
        <authorList>
            <person name="Li J."/>
        </authorList>
    </citation>
    <scope>NUCLEOTIDE SEQUENCE [LARGE SCALE GENOMIC DNA]</scope>
    <source>
        <strain evidence="3 4">JCM 11654</strain>
    </source>
</reference>
<dbReference type="Proteomes" id="UP000269438">
    <property type="component" value="Unassembled WGS sequence"/>
</dbReference>
<organism evidence="3 4">
    <name type="scientific">Mycetocola lacteus</name>
    <dbReference type="NCBI Taxonomy" id="76637"/>
    <lineage>
        <taxon>Bacteria</taxon>
        <taxon>Bacillati</taxon>
        <taxon>Actinomycetota</taxon>
        <taxon>Actinomycetes</taxon>
        <taxon>Micrococcales</taxon>
        <taxon>Microbacteriaceae</taxon>
        <taxon>Mycetocola</taxon>
    </lineage>
</organism>
<dbReference type="EMBL" id="RCUY01000005">
    <property type="protein sequence ID" value="RLP83124.1"/>
    <property type="molecule type" value="Genomic_DNA"/>
</dbReference>
<comment type="caution">
    <text evidence="3">The sequence shown here is derived from an EMBL/GenBank/DDBJ whole genome shotgun (WGS) entry which is preliminary data.</text>
</comment>
<feature type="region of interest" description="Disordered" evidence="1">
    <location>
        <begin position="358"/>
        <end position="404"/>
    </location>
</feature>
<keyword evidence="2" id="KW-1133">Transmembrane helix</keyword>
<evidence type="ECO:0000313" key="3">
    <source>
        <dbReference type="EMBL" id="RLP83124.1"/>
    </source>
</evidence>
<feature type="transmembrane region" description="Helical" evidence="2">
    <location>
        <begin position="112"/>
        <end position="134"/>
    </location>
</feature>
<feature type="transmembrane region" description="Helical" evidence="2">
    <location>
        <begin position="246"/>
        <end position="269"/>
    </location>
</feature>
<evidence type="ECO:0000313" key="4">
    <source>
        <dbReference type="Proteomes" id="UP000269438"/>
    </source>
</evidence>
<feature type="transmembrane region" description="Helical" evidence="2">
    <location>
        <begin position="298"/>
        <end position="315"/>
    </location>
</feature>